<dbReference type="PANTHER" id="PTHR31234">
    <property type="entry name" value="LATE EMBRYOGENESIS ABUNDANT (LEA) HYDROXYPROLINE-RICH GLYCOPROTEIN FAMILY"/>
    <property type="match status" value="1"/>
</dbReference>
<reference evidence="8 9" key="1">
    <citation type="journal article" date="2016" name="Sci. Rep.">
        <title>The Dendrobium catenatum Lindl. genome sequence provides insights into polysaccharide synthase, floral development and adaptive evolution.</title>
        <authorList>
            <person name="Zhang G.Q."/>
            <person name="Xu Q."/>
            <person name="Bian C."/>
            <person name="Tsai W.C."/>
            <person name="Yeh C.M."/>
            <person name="Liu K.W."/>
            <person name="Yoshida K."/>
            <person name="Zhang L.S."/>
            <person name="Chang S.B."/>
            <person name="Chen F."/>
            <person name="Shi Y."/>
            <person name="Su Y.Y."/>
            <person name="Zhang Y.Q."/>
            <person name="Chen L.J."/>
            <person name="Yin Y."/>
            <person name="Lin M."/>
            <person name="Huang H."/>
            <person name="Deng H."/>
            <person name="Wang Z.W."/>
            <person name="Zhu S.L."/>
            <person name="Zhao X."/>
            <person name="Deng C."/>
            <person name="Niu S.C."/>
            <person name="Huang J."/>
            <person name="Wang M."/>
            <person name="Liu G.H."/>
            <person name="Yang H.J."/>
            <person name="Xiao X.J."/>
            <person name="Hsiao Y.Y."/>
            <person name="Wu W.L."/>
            <person name="Chen Y.Y."/>
            <person name="Mitsuda N."/>
            <person name="Ohme-Takagi M."/>
            <person name="Luo Y.B."/>
            <person name="Van de Peer Y."/>
            <person name="Liu Z.J."/>
        </authorList>
    </citation>
    <scope>NUCLEOTIDE SEQUENCE [LARGE SCALE GENOMIC DNA]</scope>
    <source>
        <tissue evidence="8">The whole plant</tissue>
    </source>
</reference>
<evidence type="ECO:0000256" key="3">
    <source>
        <dbReference type="ARBA" id="ARBA00022989"/>
    </source>
</evidence>
<dbReference type="Proteomes" id="UP000233837">
    <property type="component" value="Unassembled WGS sequence"/>
</dbReference>
<organism evidence="8 9">
    <name type="scientific">Dendrobium catenatum</name>
    <dbReference type="NCBI Taxonomy" id="906689"/>
    <lineage>
        <taxon>Eukaryota</taxon>
        <taxon>Viridiplantae</taxon>
        <taxon>Streptophyta</taxon>
        <taxon>Embryophyta</taxon>
        <taxon>Tracheophyta</taxon>
        <taxon>Spermatophyta</taxon>
        <taxon>Magnoliopsida</taxon>
        <taxon>Liliopsida</taxon>
        <taxon>Asparagales</taxon>
        <taxon>Orchidaceae</taxon>
        <taxon>Epidendroideae</taxon>
        <taxon>Malaxideae</taxon>
        <taxon>Dendrobiinae</taxon>
        <taxon>Dendrobium</taxon>
    </lineage>
</organism>
<feature type="domain" description="Late embryogenesis abundant protein LEA-2 subgroup" evidence="7">
    <location>
        <begin position="128"/>
        <end position="225"/>
    </location>
</feature>
<comment type="subcellular location">
    <subcellularLocation>
        <location evidence="1">Membrane</location>
        <topology evidence="1">Single-pass membrane protein</topology>
    </subcellularLocation>
</comment>
<evidence type="ECO:0000313" key="8">
    <source>
        <dbReference type="EMBL" id="PKU71084.1"/>
    </source>
</evidence>
<evidence type="ECO:0000256" key="1">
    <source>
        <dbReference type="ARBA" id="ARBA00004167"/>
    </source>
</evidence>
<feature type="region of interest" description="Disordered" evidence="5">
    <location>
        <begin position="1"/>
        <end position="57"/>
    </location>
</feature>
<keyword evidence="4 6" id="KW-0472">Membrane</keyword>
<reference evidence="8 9" key="2">
    <citation type="journal article" date="2017" name="Nature">
        <title>The Apostasia genome and the evolution of orchids.</title>
        <authorList>
            <person name="Zhang G.Q."/>
            <person name="Liu K.W."/>
            <person name="Li Z."/>
            <person name="Lohaus R."/>
            <person name="Hsiao Y.Y."/>
            <person name="Niu S.C."/>
            <person name="Wang J.Y."/>
            <person name="Lin Y.C."/>
            <person name="Xu Q."/>
            <person name="Chen L.J."/>
            <person name="Yoshida K."/>
            <person name="Fujiwara S."/>
            <person name="Wang Z.W."/>
            <person name="Zhang Y.Q."/>
            <person name="Mitsuda N."/>
            <person name="Wang M."/>
            <person name="Liu G.H."/>
            <person name="Pecoraro L."/>
            <person name="Huang H.X."/>
            <person name="Xiao X.J."/>
            <person name="Lin M."/>
            <person name="Wu X.Y."/>
            <person name="Wu W.L."/>
            <person name="Chen Y.Y."/>
            <person name="Chang S.B."/>
            <person name="Sakamoto S."/>
            <person name="Ohme-Takagi M."/>
            <person name="Yagi M."/>
            <person name="Zeng S.J."/>
            <person name="Shen C.Y."/>
            <person name="Yeh C.M."/>
            <person name="Luo Y.B."/>
            <person name="Tsai W.C."/>
            <person name="Van de Peer Y."/>
            <person name="Liu Z.J."/>
        </authorList>
    </citation>
    <scope>NUCLEOTIDE SEQUENCE [LARGE SCALE GENOMIC DNA]</scope>
    <source>
        <tissue evidence="8">The whole plant</tissue>
    </source>
</reference>
<evidence type="ECO:0000256" key="4">
    <source>
        <dbReference type="ARBA" id="ARBA00023136"/>
    </source>
</evidence>
<keyword evidence="3 6" id="KW-1133">Transmembrane helix</keyword>
<name>A0A2I0W5Z4_9ASPA</name>
<keyword evidence="2 6" id="KW-0812">Transmembrane</keyword>
<feature type="transmembrane region" description="Helical" evidence="6">
    <location>
        <begin position="68"/>
        <end position="95"/>
    </location>
</feature>
<dbReference type="Pfam" id="PF03168">
    <property type="entry name" value="LEA_2"/>
    <property type="match status" value="1"/>
</dbReference>
<dbReference type="GO" id="GO:0005886">
    <property type="term" value="C:plasma membrane"/>
    <property type="evidence" value="ECO:0007669"/>
    <property type="project" value="TreeGrafter"/>
</dbReference>
<dbReference type="AlphaFoldDB" id="A0A2I0W5Z4"/>
<gene>
    <name evidence="8" type="ORF">MA16_Dca011525</name>
</gene>
<sequence>MADRVYPSAKPNPNPPQSAANGAATATNGGGGTQPSFPPTKSQLYNRPMYRPQPPAKRRRTRRGCCRACCCWLVLILISLIILAALAGGIFYILYRPQRPNFSVSSVQLTTLNVSASNQVTSKLNIAVTARNPNKKIVFVYDPISISVTSDGADFGDGSFPGFVHQKKNTTVMRTTANSSGQSVDPSVAVNLKKSTVNLDIDLETKAGVKLGGLKTKKMKIRVHCAGIRVAVPKGKKTSSPSTPDVSCKVKLRFKIWKWTF</sequence>
<evidence type="ECO:0000256" key="2">
    <source>
        <dbReference type="ARBA" id="ARBA00022692"/>
    </source>
</evidence>
<dbReference type="PANTHER" id="PTHR31234:SF2">
    <property type="entry name" value="OS05G0199100 PROTEIN"/>
    <property type="match status" value="1"/>
</dbReference>
<dbReference type="OrthoDB" id="777167at2759"/>
<proteinExistence type="predicted"/>
<dbReference type="GO" id="GO:0098542">
    <property type="term" value="P:defense response to other organism"/>
    <property type="evidence" value="ECO:0007669"/>
    <property type="project" value="InterPro"/>
</dbReference>
<evidence type="ECO:0000256" key="5">
    <source>
        <dbReference type="SAM" id="MobiDB-lite"/>
    </source>
</evidence>
<dbReference type="InterPro" id="IPR004864">
    <property type="entry name" value="LEA_2"/>
</dbReference>
<dbReference type="Gene3D" id="2.60.40.1820">
    <property type="match status" value="1"/>
</dbReference>
<keyword evidence="9" id="KW-1185">Reference proteome</keyword>
<protein>
    <recommendedName>
        <fullName evidence="7">Late embryogenesis abundant protein LEA-2 subgroup domain-containing protein</fullName>
    </recommendedName>
</protein>
<evidence type="ECO:0000259" key="7">
    <source>
        <dbReference type="Pfam" id="PF03168"/>
    </source>
</evidence>
<dbReference type="InterPro" id="IPR044839">
    <property type="entry name" value="NDR1-like"/>
</dbReference>
<accession>A0A2I0W5Z4</accession>
<evidence type="ECO:0000313" key="9">
    <source>
        <dbReference type="Proteomes" id="UP000233837"/>
    </source>
</evidence>
<dbReference type="EMBL" id="KZ502888">
    <property type="protein sequence ID" value="PKU71084.1"/>
    <property type="molecule type" value="Genomic_DNA"/>
</dbReference>
<evidence type="ECO:0000256" key="6">
    <source>
        <dbReference type="SAM" id="Phobius"/>
    </source>
</evidence>